<dbReference type="Gene3D" id="3.40.190.10">
    <property type="entry name" value="Periplasmic binding protein-like II"/>
    <property type="match status" value="2"/>
</dbReference>
<dbReference type="GO" id="GO:0016020">
    <property type="term" value="C:membrane"/>
    <property type="evidence" value="ECO:0007669"/>
    <property type="project" value="UniProtKB-SubCell"/>
</dbReference>
<evidence type="ECO:0000256" key="2">
    <source>
        <dbReference type="ARBA" id="ARBA00022729"/>
    </source>
</evidence>
<evidence type="ECO:0000256" key="5">
    <source>
        <dbReference type="ARBA" id="ARBA00023288"/>
    </source>
</evidence>
<dbReference type="InterPro" id="IPR004872">
    <property type="entry name" value="Lipoprotein_NlpA"/>
</dbReference>
<keyword evidence="10" id="KW-1185">Reference proteome</keyword>
<dbReference type="Pfam" id="PF03180">
    <property type="entry name" value="Lipoprotein_9"/>
    <property type="match status" value="1"/>
</dbReference>
<evidence type="ECO:0000313" key="9">
    <source>
        <dbReference type="EMBL" id="QNO17262.1"/>
    </source>
</evidence>
<proteinExistence type="inferred from homology"/>
<feature type="signal peptide" evidence="8">
    <location>
        <begin position="1"/>
        <end position="29"/>
    </location>
</feature>
<feature type="chain" id="PRO_5039173735" description="Lipoprotein" evidence="8">
    <location>
        <begin position="30"/>
        <end position="298"/>
    </location>
</feature>
<dbReference type="RefSeq" id="WP_212506330.1">
    <property type="nucleotide sequence ID" value="NZ_CP060696.1"/>
</dbReference>
<sequence>MKKFISIALTAILAAGTLAGCGGAPAASAAGGASSAAPASAADTSSQESTTAAKGTITIGASPTPHAEILNKVVKGILAKEGYTLVVKEFTDYVQPNLALESKELDANYFQHKPYLDDFNKQKGTHITSLGPVHYEPFGIYGGKTKALADLKDGATIAVPNDTTNEARALLLLQDNGILKLKDGADITATQKDIAENPKHIKFQEIEAAQLARAINDVDLAVINGNYAISGGLKVSDALVVEKDTSLAAKTYANIVAVREGDEKREDLKALYKALTSKEVQDYITKTYAGAVVPLTQS</sequence>
<feature type="lipid moiety-binding region" description="S-diacylglycerol cysteine" evidence="7">
    <location>
        <position position="21"/>
    </location>
</feature>
<evidence type="ECO:0000256" key="6">
    <source>
        <dbReference type="PIRNR" id="PIRNR002854"/>
    </source>
</evidence>
<evidence type="ECO:0000256" key="7">
    <source>
        <dbReference type="PIRSR" id="PIRSR002854-1"/>
    </source>
</evidence>
<evidence type="ECO:0000256" key="1">
    <source>
        <dbReference type="ARBA" id="ARBA00004635"/>
    </source>
</evidence>
<accession>A0A7G9WF00</accession>
<dbReference type="AlphaFoldDB" id="A0A7G9WF00"/>
<dbReference type="PANTHER" id="PTHR30429">
    <property type="entry name" value="D-METHIONINE-BINDING LIPOPROTEIN METQ"/>
    <property type="match status" value="1"/>
</dbReference>
<dbReference type="EMBL" id="CP060696">
    <property type="protein sequence ID" value="QNO17262.1"/>
    <property type="molecule type" value="Genomic_DNA"/>
</dbReference>
<keyword evidence="4" id="KW-0564">Palmitate</keyword>
<evidence type="ECO:0000256" key="4">
    <source>
        <dbReference type="ARBA" id="ARBA00023139"/>
    </source>
</evidence>
<dbReference type="PANTHER" id="PTHR30429:SF0">
    <property type="entry name" value="METHIONINE-BINDING LIPOPROTEIN METQ"/>
    <property type="match status" value="1"/>
</dbReference>
<dbReference type="PROSITE" id="PS51257">
    <property type="entry name" value="PROKAR_LIPOPROTEIN"/>
    <property type="match status" value="1"/>
</dbReference>
<organism evidence="9 10">
    <name type="scientific">Caproicibacterium amylolyticum</name>
    <dbReference type="NCBI Taxonomy" id="2766537"/>
    <lineage>
        <taxon>Bacteria</taxon>
        <taxon>Bacillati</taxon>
        <taxon>Bacillota</taxon>
        <taxon>Clostridia</taxon>
        <taxon>Eubacteriales</taxon>
        <taxon>Oscillospiraceae</taxon>
        <taxon>Caproicibacterium</taxon>
    </lineage>
</organism>
<keyword evidence="5 6" id="KW-0449">Lipoprotein</keyword>
<comment type="similarity">
    <text evidence="6">Belongs to the nlpA lipoprotein family.</text>
</comment>
<comment type="subcellular location">
    <subcellularLocation>
        <location evidence="1">Membrane</location>
        <topology evidence="1">Lipid-anchor</topology>
    </subcellularLocation>
</comment>
<evidence type="ECO:0000256" key="3">
    <source>
        <dbReference type="ARBA" id="ARBA00023136"/>
    </source>
</evidence>
<dbReference type="Proteomes" id="UP000516046">
    <property type="component" value="Chromosome"/>
</dbReference>
<reference evidence="9 10" key="1">
    <citation type="submission" date="2020-08" db="EMBL/GenBank/DDBJ databases">
        <authorList>
            <person name="Ren C."/>
            <person name="Gu Y."/>
            <person name="Xu Y."/>
        </authorList>
    </citation>
    <scope>NUCLEOTIDE SEQUENCE [LARGE SCALE GENOMIC DNA]</scope>
    <source>
        <strain evidence="9 10">LBM18003</strain>
    </source>
</reference>
<dbReference type="KEGG" id="caml:H6X83_09920"/>
<protein>
    <recommendedName>
        <fullName evidence="6">Lipoprotein</fullName>
    </recommendedName>
</protein>
<dbReference type="SUPFAM" id="SSF53850">
    <property type="entry name" value="Periplasmic binding protein-like II"/>
    <property type="match status" value="1"/>
</dbReference>
<dbReference type="CDD" id="cd13597">
    <property type="entry name" value="PBP2_lipoprotein_Tp32"/>
    <property type="match status" value="1"/>
</dbReference>
<dbReference type="PIRSF" id="PIRSF002854">
    <property type="entry name" value="MetQ"/>
    <property type="match status" value="1"/>
</dbReference>
<name>A0A7G9WF00_9FIRM</name>
<keyword evidence="2 8" id="KW-0732">Signal</keyword>
<gene>
    <name evidence="9" type="ORF">H6X83_09920</name>
</gene>
<evidence type="ECO:0000313" key="10">
    <source>
        <dbReference type="Proteomes" id="UP000516046"/>
    </source>
</evidence>
<evidence type="ECO:0000256" key="8">
    <source>
        <dbReference type="SAM" id="SignalP"/>
    </source>
</evidence>
<keyword evidence="3" id="KW-0472">Membrane</keyword>